<sequence length="301" mass="33584">MVRGKKVECHSKHINVELGRPLHLLLPYHGLYISPSLDDLNGWLAPMISDTTMKWMDARFVRETRLERSIPGIIGSAILTALNTLRTTIDNLTARVSTCESRQGETPKVSPLKAEMAEFKKVVAYFKATNFTTLMRGGDDKNAPETLGIPSATTGNVQRDDAGYAELETETDEEQVAMRDEVVSESQEGSIFRDLPNLMEMVVQSVTQIVSVEMSTAAPRKHGHYFTKRNKKVEKNEENEGLRIAESTWRVAEGYHFAFCSSVLSTEGKDQVGGKKKQSAHRRDVSRGNTMSPNDPEHDDA</sequence>
<evidence type="ECO:0000313" key="2">
    <source>
        <dbReference type="EMBL" id="KAG5599366.1"/>
    </source>
</evidence>
<proteinExistence type="predicted"/>
<evidence type="ECO:0000256" key="1">
    <source>
        <dbReference type="SAM" id="MobiDB-lite"/>
    </source>
</evidence>
<dbReference type="EMBL" id="JACXVP010000006">
    <property type="protein sequence ID" value="KAG5599366.1"/>
    <property type="molecule type" value="Genomic_DNA"/>
</dbReference>
<organism evidence="2 3">
    <name type="scientific">Solanum commersonii</name>
    <name type="common">Commerson's wild potato</name>
    <name type="synonym">Commerson's nightshade</name>
    <dbReference type="NCBI Taxonomy" id="4109"/>
    <lineage>
        <taxon>Eukaryota</taxon>
        <taxon>Viridiplantae</taxon>
        <taxon>Streptophyta</taxon>
        <taxon>Embryophyta</taxon>
        <taxon>Tracheophyta</taxon>
        <taxon>Spermatophyta</taxon>
        <taxon>Magnoliopsida</taxon>
        <taxon>eudicotyledons</taxon>
        <taxon>Gunneridae</taxon>
        <taxon>Pentapetalae</taxon>
        <taxon>asterids</taxon>
        <taxon>lamiids</taxon>
        <taxon>Solanales</taxon>
        <taxon>Solanaceae</taxon>
        <taxon>Solanoideae</taxon>
        <taxon>Solaneae</taxon>
        <taxon>Solanum</taxon>
    </lineage>
</organism>
<keyword evidence="3" id="KW-1185">Reference proteome</keyword>
<dbReference type="PANTHER" id="PTHR33180:SF31">
    <property type="entry name" value="POLYPROTEIN PROTEIN"/>
    <property type="match status" value="1"/>
</dbReference>
<reference evidence="2 3" key="1">
    <citation type="submission" date="2020-09" db="EMBL/GenBank/DDBJ databases">
        <title>De no assembly of potato wild relative species, Solanum commersonii.</title>
        <authorList>
            <person name="Cho K."/>
        </authorList>
    </citation>
    <scope>NUCLEOTIDE SEQUENCE [LARGE SCALE GENOMIC DNA]</scope>
    <source>
        <strain evidence="2">LZ3.2</strain>
        <tissue evidence="2">Leaf</tissue>
    </source>
</reference>
<comment type="caution">
    <text evidence="2">The sequence shown here is derived from an EMBL/GenBank/DDBJ whole genome shotgun (WGS) entry which is preliminary data.</text>
</comment>
<dbReference type="AlphaFoldDB" id="A0A9J5YK85"/>
<dbReference type="Proteomes" id="UP000824120">
    <property type="component" value="Chromosome 6"/>
</dbReference>
<name>A0A9J5YK85_SOLCO</name>
<evidence type="ECO:0000313" key="3">
    <source>
        <dbReference type="Proteomes" id="UP000824120"/>
    </source>
</evidence>
<protein>
    <recommendedName>
        <fullName evidence="4">Polyprotein protein</fullName>
    </recommendedName>
</protein>
<feature type="region of interest" description="Disordered" evidence="1">
    <location>
        <begin position="268"/>
        <end position="301"/>
    </location>
</feature>
<evidence type="ECO:0008006" key="4">
    <source>
        <dbReference type="Google" id="ProtNLM"/>
    </source>
</evidence>
<accession>A0A9J5YK85</accession>
<gene>
    <name evidence="2" type="ORF">H5410_030736</name>
</gene>
<dbReference type="PANTHER" id="PTHR33180">
    <property type="entry name" value="PHOTOSYSTEM II CP43 REACTION CENTER PROTEIN"/>
    <property type="match status" value="1"/>
</dbReference>